<dbReference type="Proteomes" id="UP000683000">
    <property type="component" value="Unassembled WGS sequence"/>
</dbReference>
<evidence type="ECO:0000313" key="2">
    <source>
        <dbReference type="Proteomes" id="UP000683000"/>
    </source>
</evidence>
<organism evidence="1 2">
    <name type="scientific">Boletus reticuloceps</name>
    <dbReference type="NCBI Taxonomy" id="495285"/>
    <lineage>
        <taxon>Eukaryota</taxon>
        <taxon>Fungi</taxon>
        <taxon>Dikarya</taxon>
        <taxon>Basidiomycota</taxon>
        <taxon>Agaricomycotina</taxon>
        <taxon>Agaricomycetes</taxon>
        <taxon>Agaricomycetidae</taxon>
        <taxon>Boletales</taxon>
        <taxon>Boletineae</taxon>
        <taxon>Boletaceae</taxon>
        <taxon>Boletoideae</taxon>
        <taxon>Boletus</taxon>
    </lineage>
</organism>
<dbReference type="OrthoDB" id="2692005at2759"/>
<gene>
    <name evidence="1" type="ORF">JVT61DRAFT_3710</name>
</gene>
<dbReference type="AlphaFoldDB" id="A0A8I2YN77"/>
<proteinExistence type="predicted"/>
<evidence type="ECO:0000313" key="1">
    <source>
        <dbReference type="EMBL" id="KAG6374955.1"/>
    </source>
</evidence>
<keyword evidence="2" id="KW-1185">Reference proteome</keyword>
<comment type="caution">
    <text evidence="1">The sequence shown here is derived from an EMBL/GenBank/DDBJ whole genome shotgun (WGS) entry which is preliminary data.</text>
</comment>
<reference evidence="1" key="1">
    <citation type="submission" date="2021-03" db="EMBL/GenBank/DDBJ databases">
        <title>Evolutionary innovations through gain and loss of genes in the ectomycorrhizal Boletales.</title>
        <authorList>
            <person name="Wu G."/>
            <person name="Miyauchi S."/>
            <person name="Morin E."/>
            <person name="Yang Z.-L."/>
            <person name="Xu J."/>
            <person name="Martin F.M."/>
        </authorList>
    </citation>
    <scope>NUCLEOTIDE SEQUENCE</scope>
    <source>
        <strain evidence="1">BR01</strain>
    </source>
</reference>
<dbReference type="EMBL" id="JAGFBS010000016">
    <property type="protein sequence ID" value="KAG6374955.1"/>
    <property type="molecule type" value="Genomic_DNA"/>
</dbReference>
<name>A0A8I2YN77_9AGAM</name>
<accession>A0A8I2YN77</accession>
<protein>
    <submittedName>
        <fullName evidence="1">Uncharacterized protein</fullName>
    </submittedName>
</protein>
<sequence length="215" mass="24539">MAELVKDSATTVFGWGIPIFKRSKLHRIMYAVIVSGVQAAWKCFLSVSSSQFISLTSTKAKLLKHLLIFECAFSQPLNELFTKVKTLVTSLPDIHMVFLLRICKQDKFHFPNEDSAAWEKFKTHSSPLDFTEFLEVCEEEASEDDASQSLPEEFMGPVIGGGHVWCNISYVEYYVWIRQDDGKLDVNPELVQQTLWSAYGVCVVFYVQLSIIDRH</sequence>